<name>A0ABS2C8X6_9NEIS</name>
<proteinExistence type="predicted"/>
<dbReference type="RefSeq" id="WP_203569895.1">
    <property type="nucleotide sequence ID" value="NZ_WOFE01000001.1"/>
</dbReference>
<reference evidence="1 2" key="1">
    <citation type="submission" date="2019-11" db="EMBL/GenBank/DDBJ databases">
        <title>Novel Deefgea species.</title>
        <authorList>
            <person name="Han J.-H."/>
        </authorList>
    </citation>
    <scope>NUCLEOTIDE SEQUENCE [LARGE SCALE GENOMIC DNA]</scope>
    <source>
        <strain evidence="1 2">LMG 24817</strain>
    </source>
</reference>
<keyword evidence="2" id="KW-1185">Reference proteome</keyword>
<gene>
    <name evidence="1" type="ORF">GM173_03310</name>
</gene>
<comment type="caution">
    <text evidence="1">The sequence shown here is derived from an EMBL/GenBank/DDBJ whole genome shotgun (WGS) entry which is preliminary data.</text>
</comment>
<dbReference type="Proteomes" id="UP001195660">
    <property type="component" value="Unassembled WGS sequence"/>
</dbReference>
<sequence>MSITGNIGRAVQSAAANKSNKSYYEIKQEQAEAKRQAREAREAEDIQRRIKDRRIKSGKWCGVPRAATPYNANWQPLDIQIGNWLQTMPHSERGQRRRVKDLVGILHGLYRPHPRASDVAAALRRMGWSSCRPYQGRGVARGIWWTPPSTLFEFEIQGV</sequence>
<organism evidence="1 2">
    <name type="scientific">Deefgea chitinilytica</name>
    <dbReference type="NCBI Taxonomy" id="570276"/>
    <lineage>
        <taxon>Bacteria</taxon>
        <taxon>Pseudomonadati</taxon>
        <taxon>Pseudomonadota</taxon>
        <taxon>Betaproteobacteria</taxon>
        <taxon>Neisseriales</taxon>
        <taxon>Chitinibacteraceae</taxon>
        <taxon>Deefgea</taxon>
    </lineage>
</organism>
<dbReference type="EMBL" id="WOFE01000001">
    <property type="protein sequence ID" value="MBM5570604.1"/>
    <property type="molecule type" value="Genomic_DNA"/>
</dbReference>
<protein>
    <submittedName>
        <fullName evidence="1">Uncharacterized protein</fullName>
    </submittedName>
</protein>
<accession>A0ABS2C8X6</accession>
<evidence type="ECO:0000313" key="2">
    <source>
        <dbReference type="Proteomes" id="UP001195660"/>
    </source>
</evidence>
<evidence type="ECO:0000313" key="1">
    <source>
        <dbReference type="EMBL" id="MBM5570604.1"/>
    </source>
</evidence>